<dbReference type="GO" id="GO:0003755">
    <property type="term" value="F:peptidyl-prolyl cis-trans isomerase activity"/>
    <property type="evidence" value="ECO:0007669"/>
    <property type="project" value="UniProtKB-KW"/>
</dbReference>
<dbReference type="InterPro" id="IPR045202">
    <property type="entry name" value="CHIP_RING-Ubox"/>
</dbReference>
<evidence type="ECO:0000313" key="13">
    <source>
        <dbReference type="Proteomes" id="UP000277580"/>
    </source>
</evidence>
<dbReference type="GO" id="GO:0045862">
    <property type="term" value="P:positive regulation of proteolysis"/>
    <property type="evidence" value="ECO:0007669"/>
    <property type="project" value="TreeGrafter"/>
</dbReference>
<dbReference type="InParanoid" id="A0A3N4KMS7"/>
<dbReference type="EC" id="2.3.2.27" evidence="2"/>
<dbReference type="GO" id="GO:0051087">
    <property type="term" value="F:protein-folding chaperone binding"/>
    <property type="evidence" value="ECO:0007669"/>
    <property type="project" value="TreeGrafter"/>
</dbReference>
<dbReference type="PANTHER" id="PTHR46803">
    <property type="entry name" value="E3 UBIQUITIN-PROTEIN LIGASE CHIP"/>
    <property type="match status" value="1"/>
</dbReference>
<feature type="domain" description="U-box" evidence="11">
    <location>
        <begin position="206"/>
        <end position="279"/>
    </location>
</feature>
<evidence type="ECO:0000256" key="7">
    <source>
        <dbReference type="ARBA" id="ARBA00022803"/>
    </source>
</evidence>
<dbReference type="Gene3D" id="6.10.140.2020">
    <property type="match status" value="1"/>
</dbReference>
<evidence type="ECO:0000256" key="1">
    <source>
        <dbReference type="ARBA" id="ARBA00000900"/>
    </source>
</evidence>
<dbReference type="CDD" id="cd16654">
    <property type="entry name" value="RING-Ubox_CHIP"/>
    <property type="match status" value="1"/>
</dbReference>
<dbReference type="SUPFAM" id="SSF57850">
    <property type="entry name" value="RING/U-box"/>
    <property type="match status" value="1"/>
</dbReference>
<dbReference type="SUPFAM" id="SSF48452">
    <property type="entry name" value="TPR-like"/>
    <property type="match status" value="1"/>
</dbReference>
<dbReference type="EMBL" id="ML119150">
    <property type="protein sequence ID" value="RPB09651.1"/>
    <property type="molecule type" value="Genomic_DNA"/>
</dbReference>
<dbReference type="InterPro" id="IPR041312">
    <property type="entry name" value="CHIP_TPR_N"/>
</dbReference>
<dbReference type="GO" id="GO:0061630">
    <property type="term" value="F:ubiquitin protein ligase activity"/>
    <property type="evidence" value="ECO:0007669"/>
    <property type="project" value="UniProtKB-EC"/>
</dbReference>
<keyword evidence="7" id="KW-0802">TPR repeat</keyword>
<keyword evidence="5" id="KW-0677">Repeat</keyword>
<dbReference type="InterPro" id="IPR011990">
    <property type="entry name" value="TPR-like_helical_dom_sf"/>
</dbReference>
<dbReference type="GO" id="GO:0006515">
    <property type="term" value="P:protein quality control for misfolded or incompletely synthesized proteins"/>
    <property type="evidence" value="ECO:0007669"/>
    <property type="project" value="TreeGrafter"/>
</dbReference>
<dbReference type="InterPro" id="IPR013083">
    <property type="entry name" value="Znf_RING/FYVE/PHD"/>
</dbReference>
<dbReference type="Gene3D" id="3.30.40.10">
    <property type="entry name" value="Zinc/RING finger domain, C3HC4 (zinc finger)"/>
    <property type="match status" value="1"/>
</dbReference>
<dbReference type="EC" id="5.2.1.8" evidence="3"/>
<evidence type="ECO:0000256" key="4">
    <source>
        <dbReference type="ARBA" id="ARBA00022679"/>
    </source>
</evidence>
<evidence type="ECO:0000256" key="9">
    <source>
        <dbReference type="ARBA" id="ARBA00044534"/>
    </source>
</evidence>
<accession>A0A3N4KMS7</accession>
<evidence type="ECO:0000259" key="11">
    <source>
        <dbReference type="PROSITE" id="PS51698"/>
    </source>
</evidence>
<evidence type="ECO:0000256" key="10">
    <source>
        <dbReference type="ARBA" id="ARBA00044543"/>
    </source>
</evidence>
<comment type="catalytic activity">
    <reaction evidence="1">
        <text>S-ubiquitinyl-[E2 ubiquitin-conjugating enzyme]-L-cysteine + [acceptor protein]-L-lysine = [E2 ubiquitin-conjugating enzyme]-L-cysteine + N(6)-ubiquitinyl-[acceptor protein]-L-lysine.</text>
        <dbReference type="EC" id="2.3.2.27"/>
    </reaction>
</comment>
<dbReference type="GO" id="GO:0043161">
    <property type="term" value="P:proteasome-mediated ubiquitin-dependent protein catabolic process"/>
    <property type="evidence" value="ECO:0007669"/>
    <property type="project" value="TreeGrafter"/>
</dbReference>
<evidence type="ECO:0000256" key="3">
    <source>
        <dbReference type="ARBA" id="ARBA00013194"/>
    </source>
</evidence>
<evidence type="ECO:0000256" key="2">
    <source>
        <dbReference type="ARBA" id="ARBA00012483"/>
    </source>
</evidence>
<sequence>MAMKADELKQKGNVCFQAGDFSGAEKFYTQAIIRDSTNAAFFTNRALARLKMEMFEDVINDCLKAIELSPSNMKAYSYLGQAQLALNHPSEALHSSMTAYELAITQRSPSVASIAAACLDAKKKRWEQREEKRRERECQLMLKMTDIIERDADRAVDELLKKGRMNNGNINISEQEEEIRHEAKERVRTLEDVFGKAEAVRCARREVPDYLIDNITFSIMLDPVITKNGHSYDRATLLDHLRRSQTDPLTREPLSEKDLIPNYALKAASDLFLKENGWAVDW</sequence>
<dbReference type="GO" id="GO:0005737">
    <property type="term" value="C:cytoplasm"/>
    <property type="evidence" value="ECO:0007669"/>
    <property type="project" value="TreeGrafter"/>
</dbReference>
<evidence type="ECO:0000256" key="6">
    <source>
        <dbReference type="ARBA" id="ARBA00022786"/>
    </source>
</evidence>
<dbReference type="PANTHER" id="PTHR46803:SF2">
    <property type="entry name" value="E3 UBIQUITIN-PROTEIN LIGASE CHIP"/>
    <property type="match status" value="1"/>
</dbReference>
<organism evidence="12 13">
    <name type="scientific">Morchella conica CCBAS932</name>
    <dbReference type="NCBI Taxonomy" id="1392247"/>
    <lineage>
        <taxon>Eukaryota</taxon>
        <taxon>Fungi</taxon>
        <taxon>Dikarya</taxon>
        <taxon>Ascomycota</taxon>
        <taxon>Pezizomycotina</taxon>
        <taxon>Pezizomycetes</taxon>
        <taxon>Pezizales</taxon>
        <taxon>Morchellaceae</taxon>
        <taxon>Morchella</taxon>
    </lineage>
</organism>
<dbReference type="STRING" id="1392247.A0A3N4KMS7"/>
<proteinExistence type="predicted"/>
<dbReference type="PROSITE" id="PS51698">
    <property type="entry name" value="U_BOX"/>
    <property type="match status" value="1"/>
</dbReference>
<dbReference type="GO" id="GO:0000209">
    <property type="term" value="P:protein polyubiquitination"/>
    <property type="evidence" value="ECO:0007669"/>
    <property type="project" value="TreeGrafter"/>
</dbReference>
<keyword evidence="8" id="KW-0413">Isomerase</keyword>
<dbReference type="InterPro" id="IPR003613">
    <property type="entry name" value="Ubox_domain"/>
</dbReference>
<protein>
    <recommendedName>
        <fullName evidence="9">E3 ubiquitin-protein ligase CHIP</fullName>
        <ecNumber evidence="2">2.3.2.27</ecNumber>
        <ecNumber evidence="3">5.2.1.8</ecNumber>
    </recommendedName>
    <alternativeName>
        <fullName evidence="10">RING-type E3 ubiquitin transferase CHIP</fullName>
    </alternativeName>
</protein>
<keyword evidence="13" id="KW-1185">Reference proteome</keyword>
<dbReference type="SMART" id="SM00504">
    <property type="entry name" value="Ubox"/>
    <property type="match status" value="1"/>
</dbReference>
<keyword evidence="4" id="KW-0808">Transferase</keyword>
<keyword evidence="8" id="KW-0697">Rotamase</keyword>
<keyword evidence="6" id="KW-0833">Ubl conjugation pathway</keyword>
<evidence type="ECO:0000313" key="12">
    <source>
        <dbReference type="EMBL" id="RPB09651.1"/>
    </source>
</evidence>
<evidence type="ECO:0000256" key="5">
    <source>
        <dbReference type="ARBA" id="ARBA00022737"/>
    </source>
</evidence>
<dbReference type="GO" id="GO:0071218">
    <property type="term" value="P:cellular response to misfolded protein"/>
    <property type="evidence" value="ECO:0007669"/>
    <property type="project" value="TreeGrafter"/>
</dbReference>
<dbReference type="Proteomes" id="UP000277580">
    <property type="component" value="Unassembled WGS sequence"/>
</dbReference>
<dbReference type="InterPro" id="IPR019734">
    <property type="entry name" value="TPR_rpt"/>
</dbReference>
<gene>
    <name evidence="12" type="ORF">P167DRAFT_296444</name>
</gene>
<dbReference type="AlphaFoldDB" id="A0A3N4KMS7"/>
<dbReference type="Pfam" id="PF18391">
    <property type="entry name" value="CHIP_TPR_N"/>
    <property type="match status" value="1"/>
</dbReference>
<dbReference type="OrthoDB" id="629492at2759"/>
<evidence type="ECO:0000256" key="8">
    <source>
        <dbReference type="ARBA" id="ARBA00023110"/>
    </source>
</evidence>
<dbReference type="Pfam" id="PF04564">
    <property type="entry name" value="U-box"/>
    <property type="match status" value="1"/>
</dbReference>
<dbReference type="Gene3D" id="1.25.40.10">
    <property type="entry name" value="Tetratricopeptide repeat domain"/>
    <property type="match status" value="1"/>
</dbReference>
<reference evidence="12 13" key="1">
    <citation type="journal article" date="2018" name="Nat. Ecol. Evol.">
        <title>Pezizomycetes genomes reveal the molecular basis of ectomycorrhizal truffle lifestyle.</title>
        <authorList>
            <person name="Murat C."/>
            <person name="Payen T."/>
            <person name="Noel B."/>
            <person name="Kuo A."/>
            <person name="Morin E."/>
            <person name="Chen J."/>
            <person name="Kohler A."/>
            <person name="Krizsan K."/>
            <person name="Balestrini R."/>
            <person name="Da Silva C."/>
            <person name="Montanini B."/>
            <person name="Hainaut M."/>
            <person name="Levati E."/>
            <person name="Barry K.W."/>
            <person name="Belfiori B."/>
            <person name="Cichocki N."/>
            <person name="Clum A."/>
            <person name="Dockter R.B."/>
            <person name="Fauchery L."/>
            <person name="Guy J."/>
            <person name="Iotti M."/>
            <person name="Le Tacon F."/>
            <person name="Lindquist E.A."/>
            <person name="Lipzen A."/>
            <person name="Malagnac F."/>
            <person name="Mello A."/>
            <person name="Molinier V."/>
            <person name="Miyauchi S."/>
            <person name="Poulain J."/>
            <person name="Riccioni C."/>
            <person name="Rubini A."/>
            <person name="Sitrit Y."/>
            <person name="Splivallo R."/>
            <person name="Traeger S."/>
            <person name="Wang M."/>
            <person name="Zifcakova L."/>
            <person name="Wipf D."/>
            <person name="Zambonelli A."/>
            <person name="Paolocci F."/>
            <person name="Nowrousian M."/>
            <person name="Ottonello S."/>
            <person name="Baldrian P."/>
            <person name="Spatafora J.W."/>
            <person name="Henrissat B."/>
            <person name="Nagy L.G."/>
            <person name="Aury J.M."/>
            <person name="Wincker P."/>
            <person name="Grigoriev I.V."/>
            <person name="Bonfante P."/>
            <person name="Martin F.M."/>
        </authorList>
    </citation>
    <scope>NUCLEOTIDE SEQUENCE [LARGE SCALE GENOMIC DNA]</scope>
    <source>
        <strain evidence="12 13">CCBAS932</strain>
    </source>
</reference>
<name>A0A3N4KMS7_9PEZI</name>
<dbReference type="SMART" id="SM00028">
    <property type="entry name" value="TPR"/>
    <property type="match status" value="3"/>
</dbReference>